<keyword evidence="3" id="KW-1185">Reference proteome</keyword>
<dbReference type="AlphaFoldDB" id="A0A1I3ILF0"/>
<dbReference type="STRING" id="390807.SAMN04488095_1022"/>
<evidence type="ECO:0000313" key="2">
    <source>
        <dbReference type="EMBL" id="SFI48791.1"/>
    </source>
</evidence>
<feature type="region of interest" description="Disordered" evidence="1">
    <location>
        <begin position="40"/>
        <end position="76"/>
    </location>
</feature>
<sequence>MDMDGAVTPAGSEATADDSRATADDRAFDAAAIFDDFTGHTAEARPDAAPYEVTLGDAARQGADHEKSGKDELAMH</sequence>
<gene>
    <name evidence="2" type="ORF">SAMN04488095_1022</name>
</gene>
<evidence type="ECO:0000256" key="1">
    <source>
        <dbReference type="SAM" id="MobiDB-lite"/>
    </source>
</evidence>
<dbReference type="Proteomes" id="UP000199110">
    <property type="component" value="Unassembled WGS sequence"/>
</dbReference>
<dbReference type="EMBL" id="FORA01000001">
    <property type="protein sequence ID" value="SFI48791.1"/>
    <property type="molecule type" value="Genomic_DNA"/>
</dbReference>
<protein>
    <submittedName>
        <fullName evidence="2">Uncharacterized protein</fullName>
    </submittedName>
</protein>
<organism evidence="2 3">
    <name type="scientific">Jannaschia pohangensis</name>
    <dbReference type="NCBI Taxonomy" id="390807"/>
    <lineage>
        <taxon>Bacteria</taxon>
        <taxon>Pseudomonadati</taxon>
        <taxon>Pseudomonadota</taxon>
        <taxon>Alphaproteobacteria</taxon>
        <taxon>Rhodobacterales</taxon>
        <taxon>Roseobacteraceae</taxon>
        <taxon>Jannaschia</taxon>
    </lineage>
</organism>
<feature type="compositionally biased region" description="Basic and acidic residues" evidence="1">
    <location>
        <begin position="62"/>
        <end position="76"/>
    </location>
</feature>
<accession>A0A1I3ILF0</accession>
<evidence type="ECO:0000313" key="3">
    <source>
        <dbReference type="Proteomes" id="UP000199110"/>
    </source>
</evidence>
<reference evidence="2 3" key="1">
    <citation type="submission" date="2016-10" db="EMBL/GenBank/DDBJ databases">
        <authorList>
            <person name="de Groot N.N."/>
        </authorList>
    </citation>
    <scope>NUCLEOTIDE SEQUENCE [LARGE SCALE GENOMIC DNA]</scope>
    <source>
        <strain evidence="2 3">DSM 19073</strain>
    </source>
</reference>
<name>A0A1I3ILF0_9RHOB</name>
<feature type="region of interest" description="Disordered" evidence="1">
    <location>
        <begin position="1"/>
        <end position="23"/>
    </location>
</feature>
<proteinExistence type="predicted"/>